<dbReference type="AlphaFoldDB" id="A0ABD3BXW1"/>
<name>A0ABD3BXW1_9LAMI</name>
<dbReference type="Proteomes" id="UP001632038">
    <property type="component" value="Unassembled WGS sequence"/>
</dbReference>
<accession>A0ABD3BXW1</accession>
<comment type="caution">
    <text evidence="1">The sequence shown here is derived from an EMBL/GenBank/DDBJ whole genome shotgun (WGS) entry which is preliminary data.</text>
</comment>
<sequence length="171" mass="19451">MIDEIHEIELEVRDYKLDQYDLHDGVARAGDILALTDLSLKFIASLRWRQIYFEGGSGGTVNRLNIQIKQPSTHRDGYGGNNLKGANLDGPYKNNQATGDDILIENYGGEFKIVFFFKLDAFRCADNRLSSNFQKEEAEEGRVLGFGLAERGSADYLRGSNGKRQRLRWWL</sequence>
<protein>
    <submittedName>
        <fullName evidence="1">Uncharacterized protein</fullName>
    </submittedName>
</protein>
<organism evidence="1 2">
    <name type="scientific">Castilleja foliolosa</name>
    <dbReference type="NCBI Taxonomy" id="1961234"/>
    <lineage>
        <taxon>Eukaryota</taxon>
        <taxon>Viridiplantae</taxon>
        <taxon>Streptophyta</taxon>
        <taxon>Embryophyta</taxon>
        <taxon>Tracheophyta</taxon>
        <taxon>Spermatophyta</taxon>
        <taxon>Magnoliopsida</taxon>
        <taxon>eudicotyledons</taxon>
        <taxon>Gunneridae</taxon>
        <taxon>Pentapetalae</taxon>
        <taxon>asterids</taxon>
        <taxon>lamiids</taxon>
        <taxon>Lamiales</taxon>
        <taxon>Orobanchaceae</taxon>
        <taxon>Pedicularideae</taxon>
        <taxon>Castillejinae</taxon>
        <taxon>Castilleja</taxon>
    </lineage>
</organism>
<dbReference type="EMBL" id="JAVIJP010000060">
    <property type="protein sequence ID" value="KAL3622355.1"/>
    <property type="molecule type" value="Genomic_DNA"/>
</dbReference>
<keyword evidence="2" id="KW-1185">Reference proteome</keyword>
<evidence type="ECO:0000313" key="1">
    <source>
        <dbReference type="EMBL" id="KAL3622355.1"/>
    </source>
</evidence>
<reference evidence="2" key="1">
    <citation type="journal article" date="2024" name="IScience">
        <title>Strigolactones Initiate the Formation of Haustorium-like Structures in Castilleja.</title>
        <authorList>
            <person name="Buerger M."/>
            <person name="Peterson D."/>
            <person name="Chory J."/>
        </authorList>
    </citation>
    <scope>NUCLEOTIDE SEQUENCE [LARGE SCALE GENOMIC DNA]</scope>
</reference>
<evidence type="ECO:0000313" key="2">
    <source>
        <dbReference type="Proteomes" id="UP001632038"/>
    </source>
</evidence>
<gene>
    <name evidence="1" type="ORF">CASFOL_033766</name>
</gene>
<proteinExistence type="predicted"/>